<dbReference type="PANTHER" id="PTHR43637">
    <property type="entry name" value="UPF0273 PROTEIN TM_0370"/>
    <property type="match status" value="1"/>
</dbReference>
<organism evidence="4">
    <name type="scientific">Candidatus Heimdallarchaeum aukensis</name>
    <dbReference type="NCBI Taxonomy" id="2876573"/>
    <lineage>
        <taxon>Archaea</taxon>
        <taxon>Promethearchaeati</taxon>
        <taxon>Candidatus Heimdallarchaeota</taxon>
        <taxon>Candidatus Heimdallarchaeia (ex Rinke et al. 2021) (nom. nud.)</taxon>
        <taxon>Candidatus Heimdallarchaeales</taxon>
        <taxon>Candidatus Heimdallarchaeaceae</taxon>
        <taxon>Candidatus Heimdallarchaeum</taxon>
    </lineage>
</organism>
<gene>
    <name evidence="4" type="ORF">K9W45_12765</name>
</gene>
<dbReference type="Proteomes" id="UP001201020">
    <property type="component" value="Chromosome"/>
</dbReference>
<dbReference type="GO" id="GO:0005524">
    <property type="term" value="F:ATP binding"/>
    <property type="evidence" value="ECO:0007669"/>
    <property type="project" value="UniProtKB-KW"/>
</dbReference>
<keyword evidence="2" id="KW-0067">ATP-binding</keyword>
<evidence type="ECO:0000256" key="2">
    <source>
        <dbReference type="ARBA" id="ARBA00022840"/>
    </source>
</evidence>
<sequence>MFPNAVQPQKNLLPFGIPSLDEILGGGIPTGSIVLIEDEIGAEANPFILQFLAEGLKAGQYGYIMATEHPYEYFSEMLSGIGVNTDMLKATGRLKYIDAFSNPFGYTDLRSEHDLAVRNISQPRELNEIIRRAFLHVRDQNVIKRGIVSSLSSIIYATDESKKTIFSFLQNRLASNKLDGSVTLFSLHYDAHPRLLVKAIEHLSDVTIRVKKGFTKEERPLNEVQVINIKGKPELAGESVQFEFISGKIIPYYEENLF</sequence>
<feature type="domain" description="KaiC-like" evidence="3">
    <location>
        <begin position="14"/>
        <end position="219"/>
    </location>
</feature>
<evidence type="ECO:0000259" key="3">
    <source>
        <dbReference type="Pfam" id="PF06745"/>
    </source>
</evidence>
<dbReference type="SUPFAM" id="SSF52540">
    <property type="entry name" value="P-loop containing nucleoside triphosphate hydrolases"/>
    <property type="match status" value="1"/>
</dbReference>
<name>A0A9Y1FLL3_9ARCH</name>
<dbReference type="InterPro" id="IPR027417">
    <property type="entry name" value="P-loop_NTPase"/>
</dbReference>
<dbReference type="EMBL" id="CP084166">
    <property type="protein sequence ID" value="UJG40693.1"/>
    <property type="molecule type" value="Genomic_DNA"/>
</dbReference>
<dbReference type="InterPro" id="IPR014774">
    <property type="entry name" value="KaiC-like_dom"/>
</dbReference>
<evidence type="ECO:0000313" key="4">
    <source>
        <dbReference type="EMBL" id="UJG40693.1"/>
    </source>
</evidence>
<reference evidence="4" key="1">
    <citation type="journal article" date="2022" name="Nat. Microbiol.">
        <title>Unique mobile elements and scalable gene flow at the prokaryote-eukaryote boundary revealed by circularized Asgard archaea genomes.</title>
        <authorList>
            <person name="Wu F."/>
            <person name="Speth D.R."/>
            <person name="Philosof A."/>
            <person name="Cremiere A."/>
            <person name="Narayanan A."/>
            <person name="Barco R.A."/>
            <person name="Connon S.A."/>
            <person name="Amend J.P."/>
            <person name="Antoshechkin I.A."/>
            <person name="Orphan V.J."/>
        </authorList>
    </citation>
    <scope>NUCLEOTIDE SEQUENCE</scope>
    <source>
        <strain evidence="4">PM71</strain>
    </source>
</reference>
<dbReference type="AlphaFoldDB" id="A0A9Y1FLL3"/>
<accession>A0A9Y1FLL3</accession>
<protein>
    <submittedName>
        <fullName evidence="4">RAD55 family ATPase</fullName>
    </submittedName>
</protein>
<dbReference type="Gene3D" id="3.40.50.300">
    <property type="entry name" value="P-loop containing nucleotide triphosphate hydrolases"/>
    <property type="match status" value="1"/>
</dbReference>
<dbReference type="PANTHER" id="PTHR43637:SF3">
    <property type="entry name" value="FLAGELLA-RELATED PROTEIN H-RELATED"/>
    <property type="match status" value="1"/>
</dbReference>
<evidence type="ECO:0000256" key="1">
    <source>
        <dbReference type="ARBA" id="ARBA00022741"/>
    </source>
</evidence>
<proteinExistence type="predicted"/>
<keyword evidence="1" id="KW-0547">Nucleotide-binding</keyword>
<dbReference type="Pfam" id="PF06745">
    <property type="entry name" value="ATPase"/>
    <property type="match status" value="1"/>
</dbReference>